<sequence>MKKYFVQNGSLQCSYCGVGCNLTVNNSKIRGKKCAKGANLIEPLKHNRLTKPLYRTNKNSKFKEISWDEAYEILINAISKFSEKSYFYISGQLQMEDMYVINKFVKGVIKNNNIDANSRLCVATLGTAQRMAFGVDLTPVTFDDIDESDVVIFWGSNAAINHPILFDKVRKLKKEKHIKIITIDPYETITAKKSDIFIQINAGSDTVLFNYILKKLAKRNFIDQNFINKYTTNFEETLKEAKKYSLNDVKHICGIEKEDINTLIELFASNKKIITIFAMGLNQSMNGTYKTLGLINLHLATKRIGKKGGVLGLTGQPNAYSGRIIGYYPQMLPGFRSITNEKDREFAQNFWNLDINEKPGVSITEAIDEILKDNINFMWIVATNPIVSLPNTTKVNKALKKAFVVVQDIYDDIDTLEYANLVLPSFSNGEKLGHMVNSERRLRVCKKIFSVQNTQAKEDWKIFSEVAQKLGYEKQFNYKNSNEIFNEIKEFLKSTDADLENIKNGEIINKQHPFENEDEYIFRHEDKKAKFIPAIFDVYKPLDELSKKEFILISGRIKHTWNSGTKTNKVKSFKKFYETPICLMNEKDMKKLNLKHNDKLVLKRKGINQVFTVIKSNIRKKHIYIPFGYGRAFVRHYVNSFINDRVDPFSKEPDFKYSIVKVNKKFDFKKFFKKNKNICVKNDI</sequence>
<dbReference type="PANTHER" id="PTHR43105:SF9">
    <property type="entry name" value="NADPH-FE(3+) OXIDOREDUCTASE SUBUNIT ALPHA"/>
    <property type="match status" value="1"/>
</dbReference>
<protein>
    <submittedName>
        <fullName evidence="7">Nitrate reductase</fullName>
    </submittedName>
</protein>
<organism evidence="7 8">
    <name type="scientific">Caminibacter mediatlanticus TB-2</name>
    <dbReference type="NCBI Taxonomy" id="391592"/>
    <lineage>
        <taxon>Bacteria</taxon>
        <taxon>Pseudomonadati</taxon>
        <taxon>Campylobacterota</taxon>
        <taxon>Epsilonproteobacteria</taxon>
        <taxon>Nautiliales</taxon>
        <taxon>Nautiliaceae</taxon>
        <taxon>Caminibacter</taxon>
    </lineage>
</organism>
<dbReference type="Proteomes" id="UP000306825">
    <property type="component" value="Chromosome"/>
</dbReference>
<evidence type="ECO:0000256" key="1">
    <source>
        <dbReference type="ARBA" id="ARBA00022723"/>
    </source>
</evidence>
<dbReference type="Gene3D" id="3.40.50.740">
    <property type="match status" value="1"/>
</dbReference>
<feature type="domain" description="Molybdopterin dinucleotide-binding" evidence="6">
    <location>
        <begin position="550"/>
        <end position="657"/>
    </location>
</feature>
<evidence type="ECO:0000259" key="6">
    <source>
        <dbReference type="Pfam" id="PF01568"/>
    </source>
</evidence>
<evidence type="ECO:0000256" key="2">
    <source>
        <dbReference type="ARBA" id="ARBA00023002"/>
    </source>
</evidence>
<dbReference type="SUPFAM" id="SSF53706">
    <property type="entry name" value="Formate dehydrogenase/DMSO reductase, domains 1-3"/>
    <property type="match status" value="1"/>
</dbReference>
<accession>A0ABX5VBU0</accession>
<dbReference type="RefSeq" id="WP_138323611.1">
    <property type="nucleotide sequence ID" value="NZ_CP040463.1"/>
</dbReference>
<keyword evidence="3" id="KW-0408">Iron</keyword>
<dbReference type="InterPro" id="IPR006657">
    <property type="entry name" value="MoPterin_dinucl-bd_dom"/>
</dbReference>
<keyword evidence="4" id="KW-0411">Iron-sulfur</keyword>
<evidence type="ECO:0000256" key="4">
    <source>
        <dbReference type="ARBA" id="ARBA00023014"/>
    </source>
</evidence>
<dbReference type="InterPro" id="IPR006656">
    <property type="entry name" value="Mopterin_OxRdtase"/>
</dbReference>
<dbReference type="Gene3D" id="2.40.40.20">
    <property type="match status" value="1"/>
</dbReference>
<proteinExistence type="predicted"/>
<keyword evidence="2" id="KW-0560">Oxidoreductase</keyword>
<evidence type="ECO:0000313" key="7">
    <source>
        <dbReference type="EMBL" id="QCT94942.1"/>
    </source>
</evidence>
<dbReference type="Pfam" id="PF00384">
    <property type="entry name" value="Molybdopterin"/>
    <property type="match status" value="1"/>
</dbReference>
<name>A0ABX5VBU0_9BACT</name>
<gene>
    <name evidence="7" type="ORF">FE773_06995</name>
</gene>
<dbReference type="EMBL" id="CP040463">
    <property type="protein sequence ID" value="QCT94942.1"/>
    <property type="molecule type" value="Genomic_DNA"/>
</dbReference>
<evidence type="ECO:0000259" key="5">
    <source>
        <dbReference type="Pfam" id="PF00384"/>
    </source>
</evidence>
<feature type="domain" description="Molybdopterin oxidoreductase" evidence="5">
    <location>
        <begin position="48"/>
        <end position="468"/>
    </location>
</feature>
<dbReference type="Gene3D" id="3.40.228.10">
    <property type="entry name" value="Dimethylsulfoxide Reductase, domain 2"/>
    <property type="match status" value="1"/>
</dbReference>
<dbReference type="InterPro" id="IPR050123">
    <property type="entry name" value="Prok_molybdopt-oxidoreductase"/>
</dbReference>
<keyword evidence="1" id="KW-0479">Metal-binding</keyword>
<dbReference type="InterPro" id="IPR009010">
    <property type="entry name" value="Asp_de-COase-like_dom_sf"/>
</dbReference>
<dbReference type="Pfam" id="PF01568">
    <property type="entry name" value="Molydop_binding"/>
    <property type="match status" value="1"/>
</dbReference>
<dbReference type="PANTHER" id="PTHR43105">
    <property type="entry name" value="RESPIRATORY NITRATE REDUCTASE"/>
    <property type="match status" value="1"/>
</dbReference>
<evidence type="ECO:0000313" key="8">
    <source>
        <dbReference type="Proteomes" id="UP000306825"/>
    </source>
</evidence>
<dbReference type="SUPFAM" id="SSF50692">
    <property type="entry name" value="ADC-like"/>
    <property type="match status" value="1"/>
</dbReference>
<evidence type="ECO:0000256" key="3">
    <source>
        <dbReference type="ARBA" id="ARBA00023004"/>
    </source>
</evidence>
<keyword evidence="8" id="KW-1185">Reference proteome</keyword>
<reference evidence="7 8" key="1">
    <citation type="submission" date="2019-05" db="EMBL/GenBank/DDBJ databases">
        <title>A comparative analysis of the Nautiliaceae.</title>
        <authorList>
            <person name="Grosche A."/>
            <person name="Smedile F."/>
            <person name="Vetriani C."/>
        </authorList>
    </citation>
    <scope>NUCLEOTIDE SEQUENCE [LARGE SCALE GENOMIC DNA]</scope>
    <source>
        <strain evidence="7 8">TB-2</strain>
    </source>
</reference>